<accession>A0ABY4FZ41</accession>
<protein>
    <recommendedName>
        <fullName evidence="3">ANTAR domain-containing protein</fullName>
    </recommendedName>
</protein>
<dbReference type="Proteomes" id="UP000831775">
    <property type="component" value="Chromosome"/>
</dbReference>
<proteinExistence type="predicted"/>
<evidence type="ECO:0000313" key="1">
    <source>
        <dbReference type="EMBL" id="UOQ61501.1"/>
    </source>
</evidence>
<reference evidence="1 2" key="1">
    <citation type="submission" date="2022-04" db="EMBL/GenBank/DDBJ databases">
        <title>Leucobacter sp. isolated from rhizosphere of onion.</title>
        <authorList>
            <person name="Won M."/>
            <person name="Lee C.-M."/>
            <person name="Woen H.-Y."/>
            <person name="Kwon S.-W."/>
        </authorList>
    </citation>
    <scope>NUCLEOTIDE SEQUENCE [LARGE SCALE GENOMIC DNA]</scope>
    <source>
        <strain evidence="1 2">H25R-14</strain>
    </source>
</reference>
<organism evidence="1 2">
    <name type="scientific">Leucobacter rhizosphaerae</name>
    <dbReference type="NCBI Taxonomy" id="2932245"/>
    <lineage>
        <taxon>Bacteria</taxon>
        <taxon>Bacillati</taxon>
        <taxon>Actinomycetota</taxon>
        <taxon>Actinomycetes</taxon>
        <taxon>Micrococcales</taxon>
        <taxon>Microbacteriaceae</taxon>
        <taxon>Leucobacter</taxon>
    </lineage>
</organism>
<evidence type="ECO:0000313" key="2">
    <source>
        <dbReference type="Proteomes" id="UP000831775"/>
    </source>
</evidence>
<dbReference type="EMBL" id="CP095043">
    <property type="protein sequence ID" value="UOQ61501.1"/>
    <property type="molecule type" value="Genomic_DNA"/>
</dbReference>
<name>A0ABY4FZ41_9MICO</name>
<evidence type="ECO:0008006" key="3">
    <source>
        <dbReference type="Google" id="ProtNLM"/>
    </source>
</evidence>
<dbReference type="RefSeq" id="WP_244688014.1">
    <property type="nucleotide sequence ID" value="NZ_CP095043.1"/>
</dbReference>
<keyword evidence="2" id="KW-1185">Reference proteome</keyword>
<sequence>MSSAGAPIGQDPEVAQVISDYHAELHDALSRGIRAWAPELDAEQSDRLADTATGLVIAAFALARVDLAQANRSIETARELIETA</sequence>
<gene>
    <name evidence="1" type="ORF">MUN76_05905</name>
</gene>